<dbReference type="Pfam" id="PF00984">
    <property type="entry name" value="UDPG_MGDP_dh"/>
    <property type="match status" value="1"/>
</dbReference>
<dbReference type="EMBL" id="BSRI01000001">
    <property type="protein sequence ID" value="GLV55957.1"/>
    <property type="molecule type" value="Genomic_DNA"/>
</dbReference>
<dbReference type="Gene3D" id="3.40.50.720">
    <property type="entry name" value="NAD(P)-binding Rossmann-like Domain"/>
    <property type="match status" value="2"/>
</dbReference>
<dbReference type="InterPro" id="IPR001732">
    <property type="entry name" value="UDP-Glc/GDP-Man_DH_N"/>
</dbReference>
<evidence type="ECO:0000256" key="1">
    <source>
        <dbReference type="ARBA" id="ARBA00006601"/>
    </source>
</evidence>
<dbReference type="PANTHER" id="PTHR43491:SF2">
    <property type="entry name" value="UDP-N-ACETYL-D-MANNOSAMINE DEHYDROGENASE"/>
    <property type="match status" value="1"/>
</dbReference>
<gene>
    <name evidence="6" type="ORF">KDH_28010</name>
</gene>
<keyword evidence="2" id="KW-0560">Oxidoreductase</keyword>
<comment type="caution">
    <text evidence="6">The sequence shown here is derived from an EMBL/GenBank/DDBJ whole genome shotgun (WGS) entry which is preliminary data.</text>
</comment>
<organism evidence="6 7">
    <name type="scientific">Dictyobacter halimunensis</name>
    <dbReference type="NCBI Taxonomy" id="3026934"/>
    <lineage>
        <taxon>Bacteria</taxon>
        <taxon>Bacillati</taxon>
        <taxon>Chloroflexota</taxon>
        <taxon>Ktedonobacteria</taxon>
        <taxon>Ktedonobacterales</taxon>
        <taxon>Dictyobacteraceae</taxon>
        <taxon>Dictyobacter</taxon>
    </lineage>
</organism>
<dbReference type="NCBIfam" id="TIGR03026">
    <property type="entry name" value="NDP-sugDHase"/>
    <property type="match status" value="1"/>
</dbReference>
<dbReference type="InterPro" id="IPR017476">
    <property type="entry name" value="UDP-Glc/GDP-Man"/>
</dbReference>
<keyword evidence="3" id="KW-0520">NAD</keyword>
<dbReference type="Pfam" id="PF03721">
    <property type="entry name" value="UDPG_MGDP_dh_N"/>
    <property type="match status" value="1"/>
</dbReference>
<dbReference type="SUPFAM" id="SSF52413">
    <property type="entry name" value="UDP-glucose/GDP-mannose dehydrogenase C-terminal domain"/>
    <property type="match status" value="1"/>
</dbReference>
<dbReference type="SUPFAM" id="SSF51735">
    <property type="entry name" value="NAD(P)-binding Rossmann-fold domains"/>
    <property type="match status" value="1"/>
</dbReference>
<dbReference type="InterPro" id="IPR014026">
    <property type="entry name" value="UDP-Glc/GDP-Man_DH_dimer"/>
</dbReference>
<reference evidence="6 7" key="1">
    <citation type="submission" date="2023-02" db="EMBL/GenBank/DDBJ databases">
        <title>Dictyobacter halimunensis sp. nov., a new member of the class Ktedonobacteria from forest soil in a geothermal area.</title>
        <authorList>
            <person name="Rachmania M.K."/>
            <person name="Ningsih F."/>
            <person name="Sakai Y."/>
            <person name="Yabe S."/>
            <person name="Yokota A."/>
            <person name="Sjamsuridzal W."/>
        </authorList>
    </citation>
    <scope>NUCLEOTIDE SEQUENCE [LARGE SCALE GENOMIC DNA]</scope>
    <source>
        <strain evidence="6 7">S3.2.2.5</strain>
    </source>
</reference>
<accession>A0ABQ6FU57</accession>
<dbReference type="SUPFAM" id="SSF48179">
    <property type="entry name" value="6-phosphogluconate dehydrogenase C-terminal domain-like"/>
    <property type="match status" value="1"/>
</dbReference>
<dbReference type="SMART" id="SM00984">
    <property type="entry name" value="UDPG_MGDP_dh_C"/>
    <property type="match status" value="1"/>
</dbReference>
<dbReference type="PIRSF" id="PIRSF000124">
    <property type="entry name" value="UDPglc_GDPman_dh"/>
    <property type="match status" value="1"/>
</dbReference>
<dbReference type="InterPro" id="IPR029752">
    <property type="entry name" value="D-isomer_DH_CS1"/>
</dbReference>
<dbReference type="InterPro" id="IPR014027">
    <property type="entry name" value="UDP-Glc/GDP-Man_DH_C"/>
</dbReference>
<evidence type="ECO:0000313" key="6">
    <source>
        <dbReference type="EMBL" id="GLV55957.1"/>
    </source>
</evidence>
<dbReference type="PANTHER" id="PTHR43491">
    <property type="entry name" value="UDP-N-ACETYL-D-MANNOSAMINE DEHYDROGENASE"/>
    <property type="match status" value="1"/>
</dbReference>
<evidence type="ECO:0000313" key="7">
    <source>
        <dbReference type="Proteomes" id="UP001344906"/>
    </source>
</evidence>
<dbReference type="Pfam" id="PF03720">
    <property type="entry name" value="UDPG_MGDP_dh_C"/>
    <property type="match status" value="1"/>
</dbReference>
<name>A0ABQ6FU57_9CHLR</name>
<dbReference type="PIRSF" id="PIRSF500136">
    <property type="entry name" value="UDP_ManNAc_DH"/>
    <property type="match status" value="1"/>
</dbReference>
<sequence>MPASTPDATQISTVAVVGLGKIGLPLAVQYARKGYRVIGCDINRQVVQQLNRGQTHVQEEAELALEIPRLVRTGQLRVTTETAEAVREVDVVVVIVPVLVNVARIVDFQSIDAATAAIGSGLQPGTLVIYETTLPVGTTSSHLRPLMEGGSGLRAERDFYLAYSPERVSSGTIFRDLARYPKIVGGIGPGSTARAGAFYRSVLDAEIITMASTDEAEFVKLIETTYRDVNIALANEFAHYADRHGLDVSSAIRAANTQPYSHIHTPGVGVGGHCIPVYPYFLFANPMEEDEEKEKDDMLMLPRKARAINDAMAEYAVQRIEGVIGSLSHRSVLVLGVAYRGDVRETALTSAYLLQQALILHGADVYVEDPYFSSAELQEQGYTPLPLGHDQRIEAIILQCNHRAFQQFDFGRVPACRVILDGRQALCRERIEALGIHYIAIGDGGDKSGRRVDAGDIGLVEQA</sequence>
<evidence type="ECO:0000256" key="2">
    <source>
        <dbReference type="ARBA" id="ARBA00023002"/>
    </source>
</evidence>
<dbReference type="PROSITE" id="PS00065">
    <property type="entry name" value="D_2_HYDROXYACID_DH_1"/>
    <property type="match status" value="1"/>
</dbReference>
<protein>
    <submittedName>
        <fullName evidence="6">Nucleotide sugar dehydrogenase</fullName>
    </submittedName>
</protein>
<dbReference type="RefSeq" id="WP_338250776.1">
    <property type="nucleotide sequence ID" value="NZ_BSRI01000001.1"/>
</dbReference>
<evidence type="ECO:0000259" key="5">
    <source>
        <dbReference type="SMART" id="SM00984"/>
    </source>
</evidence>
<dbReference type="InterPro" id="IPR028359">
    <property type="entry name" value="UDP_ManNAc/GlcNAc_DH"/>
</dbReference>
<evidence type="ECO:0000256" key="3">
    <source>
        <dbReference type="ARBA" id="ARBA00023027"/>
    </source>
</evidence>
<dbReference type="InterPro" id="IPR036220">
    <property type="entry name" value="UDP-Glc/GDP-Man_DH_C_sf"/>
</dbReference>
<dbReference type="Proteomes" id="UP001344906">
    <property type="component" value="Unassembled WGS sequence"/>
</dbReference>
<proteinExistence type="inferred from homology"/>
<comment type="similarity">
    <text evidence="1 4">Belongs to the UDP-glucose/GDP-mannose dehydrogenase family.</text>
</comment>
<keyword evidence="7" id="KW-1185">Reference proteome</keyword>
<feature type="domain" description="UDP-glucose/GDP-mannose dehydrogenase C-terminal" evidence="5">
    <location>
        <begin position="333"/>
        <end position="428"/>
    </location>
</feature>
<dbReference type="InterPro" id="IPR008927">
    <property type="entry name" value="6-PGluconate_DH-like_C_sf"/>
</dbReference>
<evidence type="ECO:0000256" key="4">
    <source>
        <dbReference type="PIRNR" id="PIRNR000124"/>
    </source>
</evidence>
<dbReference type="InterPro" id="IPR036291">
    <property type="entry name" value="NAD(P)-bd_dom_sf"/>
</dbReference>